<reference evidence="10" key="1">
    <citation type="submission" date="2017-02" db="EMBL/GenBank/DDBJ databases">
        <authorList>
            <person name="Varghese N."/>
            <person name="Submissions S."/>
        </authorList>
    </citation>
    <scope>NUCLEOTIDE SEQUENCE [LARGE SCALE GENOMIC DNA]</scope>
    <source>
        <strain evidence="10">ATCC 25662</strain>
    </source>
</reference>
<feature type="binding site" evidence="8">
    <location>
        <position position="112"/>
    </location>
    <ligand>
        <name>Fe cation</name>
        <dbReference type="ChEBI" id="CHEBI:24875"/>
    </ligand>
</feature>
<evidence type="ECO:0000256" key="5">
    <source>
        <dbReference type="ARBA" id="ARBA00023125"/>
    </source>
</evidence>
<evidence type="ECO:0000256" key="4">
    <source>
        <dbReference type="ARBA" id="ARBA00023015"/>
    </source>
</evidence>
<dbReference type="RefSeq" id="WP_078711038.1">
    <property type="nucleotide sequence ID" value="NZ_FUWY01000001.1"/>
</dbReference>
<dbReference type="CDD" id="cd07153">
    <property type="entry name" value="Fur_like"/>
    <property type="match status" value="1"/>
</dbReference>
<evidence type="ECO:0000256" key="2">
    <source>
        <dbReference type="ARBA" id="ARBA00022491"/>
    </source>
</evidence>
<dbReference type="GO" id="GO:0008270">
    <property type="term" value="F:zinc ion binding"/>
    <property type="evidence" value="ECO:0007669"/>
    <property type="project" value="TreeGrafter"/>
</dbReference>
<evidence type="ECO:0000256" key="3">
    <source>
        <dbReference type="ARBA" id="ARBA00022833"/>
    </source>
</evidence>
<feature type="binding site" evidence="7">
    <location>
        <position position="123"/>
    </location>
    <ligand>
        <name>Zn(2+)</name>
        <dbReference type="ChEBI" id="CHEBI:29105"/>
    </ligand>
</feature>
<dbReference type="Gene3D" id="3.30.1490.190">
    <property type="match status" value="1"/>
</dbReference>
<evidence type="ECO:0000256" key="1">
    <source>
        <dbReference type="ARBA" id="ARBA00007957"/>
    </source>
</evidence>
<comment type="similarity">
    <text evidence="1">Belongs to the Fur family.</text>
</comment>
<feature type="binding site" evidence="7">
    <location>
        <position position="83"/>
    </location>
    <ligand>
        <name>Zn(2+)</name>
        <dbReference type="ChEBI" id="CHEBI:29105"/>
    </ligand>
</feature>
<keyword evidence="8" id="KW-0408">Iron</keyword>
<dbReference type="OrthoDB" id="8659436at2"/>
<evidence type="ECO:0000313" key="10">
    <source>
        <dbReference type="Proteomes" id="UP000243297"/>
    </source>
</evidence>
<dbReference type="Gene3D" id="1.10.10.10">
    <property type="entry name" value="Winged helix-like DNA-binding domain superfamily/Winged helix DNA-binding domain"/>
    <property type="match status" value="1"/>
</dbReference>
<dbReference type="AlphaFoldDB" id="A0A1T4KM92"/>
<feature type="binding site" evidence="8">
    <location>
        <position position="95"/>
    </location>
    <ligand>
        <name>Fe cation</name>
        <dbReference type="ChEBI" id="CHEBI:24875"/>
    </ligand>
</feature>
<dbReference type="Pfam" id="PF01475">
    <property type="entry name" value="FUR"/>
    <property type="match status" value="1"/>
</dbReference>
<dbReference type="GO" id="GO:0000976">
    <property type="term" value="F:transcription cis-regulatory region binding"/>
    <property type="evidence" value="ECO:0007669"/>
    <property type="project" value="TreeGrafter"/>
</dbReference>
<feature type="binding site" evidence="7">
    <location>
        <position position="80"/>
    </location>
    <ligand>
        <name>Zn(2+)</name>
        <dbReference type="ChEBI" id="CHEBI:29105"/>
    </ligand>
</feature>
<feature type="binding site" evidence="7">
    <location>
        <position position="120"/>
    </location>
    <ligand>
        <name>Zn(2+)</name>
        <dbReference type="ChEBI" id="CHEBI:29105"/>
    </ligand>
</feature>
<dbReference type="InterPro" id="IPR036388">
    <property type="entry name" value="WH-like_DNA-bd_sf"/>
</dbReference>
<comment type="cofactor">
    <cofactor evidence="8">
        <name>Mn(2+)</name>
        <dbReference type="ChEBI" id="CHEBI:29035"/>
    </cofactor>
    <cofactor evidence="8">
        <name>Fe(2+)</name>
        <dbReference type="ChEBI" id="CHEBI:29033"/>
    </cofactor>
    <text evidence="8">Binds 1 Mn(2+) or Fe(2+) ion per subunit.</text>
</comment>
<dbReference type="GO" id="GO:1900376">
    <property type="term" value="P:regulation of secondary metabolite biosynthetic process"/>
    <property type="evidence" value="ECO:0007669"/>
    <property type="project" value="TreeGrafter"/>
</dbReference>
<dbReference type="SUPFAM" id="SSF46785">
    <property type="entry name" value="Winged helix' DNA-binding domain"/>
    <property type="match status" value="1"/>
</dbReference>
<name>A0A1T4KM92_9FIRM</name>
<organism evidence="9 10">
    <name type="scientific">Anaerorhabdus furcosa</name>
    <dbReference type="NCBI Taxonomy" id="118967"/>
    <lineage>
        <taxon>Bacteria</taxon>
        <taxon>Bacillati</taxon>
        <taxon>Bacillota</taxon>
        <taxon>Erysipelotrichia</taxon>
        <taxon>Erysipelotrichales</taxon>
        <taxon>Erysipelotrichaceae</taxon>
        <taxon>Anaerorhabdus</taxon>
    </lineage>
</organism>
<keyword evidence="3 7" id="KW-0862">Zinc</keyword>
<accession>A0A1T4KM92</accession>
<evidence type="ECO:0000256" key="8">
    <source>
        <dbReference type="PIRSR" id="PIRSR602481-2"/>
    </source>
</evidence>
<dbReference type="InterPro" id="IPR043135">
    <property type="entry name" value="Fur_C"/>
</dbReference>
<gene>
    <name evidence="9" type="ORF">SAMN02745191_0610</name>
</gene>
<proteinExistence type="inferred from homology"/>
<protein>
    <submittedName>
        <fullName evidence="9">Fur family transcriptional regulator, ferric uptake regulator</fullName>
    </submittedName>
</protein>
<dbReference type="PANTHER" id="PTHR33202:SF7">
    <property type="entry name" value="FERRIC UPTAKE REGULATION PROTEIN"/>
    <property type="match status" value="1"/>
</dbReference>
<dbReference type="PANTHER" id="PTHR33202">
    <property type="entry name" value="ZINC UPTAKE REGULATION PROTEIN"/>
    <property type="match status" value="1"/>
</dbReference>
<keyword evidence="5" id="KW-0238">DNA-binding</keyword>
<comment type="cofactor">
    <cofactor evidence="7">
        <name>Zn(2+)</name>
        <dbReference type="ChEBI" id="CHEBI:29105"/>
    </cofactor>
    <text evidence="7">Binds 1 zinc ion per subunit.</text>
</comment>
<dbReference type="EMBL" id="FUWY01000001">
    <property type="protein sequence ID" value="SJZ43510.1"/>
    <property type="molecule type" value="Genomic_DNA"/>
</dbReference>
<keyword evidence="2" id="KW-0678">Repressor</keyword>
<dbReference type="InterPro" id="IPR036390">
    <property type="entry name" value="WH_DNA-bd_sf"/>
</dbReference>
<dbReference type="GO" id="GO:0045892">
    <property type="term" value="P:negative regulation of DNA-templated transcription"/>
    <property type="evidence" value="ECO:0007669"/>
    <property type="project" value="TreeGrafter"/>
</dbReference>
<evidence type="ECO:0000313" key="9">
    <source>
        <dbReference type="EMBL" id="SJZ43510.1"/>
    </source>
</evidence>
<keyword evidence="4" id="KW-0805">Transcription regulation</keyword>
<evidence type="ECO:0000256" key="6">
    <source>
        <dbReference type="ARBA" id="ARBA00023163"/>
    </source>
</evidence>
<keyword evidence="10" id="KW-1185">Reference proteome</keyword>
<evidence type="ECO:0000256" key="7">
    <source>
        <dbReference type="PIRSR" id="PIRSR602481-1"/>
    </source>
</evidence>
<keyword evidence="6" id="KW-0804">Transcription</keyword>
<dbReference type="Proteomes" id="UP000243297">
    <property type="component" value="Unassembled WGS sequence"/>
</dbReference>
<keyword evidence="7" id="KW-0479">Metal-binding</keyword>
<dbReference type="InterPro" id="IPR002481">
    <property type="entry name" value="FUR"/>
</dbReference>
<dbReference type="STRING" id="118967.SAMN02745191_0610"/>
<sequence length="130" mass="15077">MTYRQTKQREEVLQVVQGVDKHMTAEEVYQEIAKINPNIGIATVYRNLNRLVEMNVITRIIDKDISYYDGNNKPHYHIHCVQCGKFHDAPMMYNETLDLDIESKLGISILGHSVTFECICDECSKKIEKN</sequence>
<dbReference type="GO" id="GO:0003700">
    <property type="term" value="F:DNA-binding transcription factor activity"/>
    <property type="evidence" value="ECO:0007669"/>
    <property type="project" value="InterPro"/>
</dbReference>